<comment type="catalytic activity">
    <reaction evidence="8 9">
        <text>uroporphyrinogen III + 4 H(+) = coproporphyrinogen III + 4 CO2</text>
        <dbReference type="Rhea" id="RHEA:19865"/>
        <dbReference type="ChEBI" id="CHEBI:15378"/>
        <dbReference type="ChEBI" id="CHEBI:16526"/>
        <dbReference type="ChEBI" id="CHEBI:57308"/>
        <dbReference type="ChEBI" id="CHEBI:57309"/>
        <dbReference type="EC" id="4.1.1.37"/>
    </reaction>
</comment>
<protein>
    <recommendedName>
        <fullName evidence="3 8">Uroporphyrinogen decarboxylase</fullName>
        <shortName evidence="8">UPD</shortName>
        <shortName evidence="8">URO-D</shortName>
        <ecNumber evidence="3 8">4.1.1.37</ecNumber>
    </recommendedName>
</protein>
<dbReference type="InterPro" id="IPR038071">
    <property type="entry name" value="UROD/MetE-like_sf"/>
</dbReference>
<dbReference type="FunFam" id="3.20.20.210:FF:000007">
    <property type="entry name" value="Uroporphyrinogen decarboxylase"/>
    <property type="match status" value="1"/>
</dbReference>
<comment type="caution">
    <text evidence="13">The sequence shown here is derived from an EMBL/GenBank/DDBJ whole genome shotgun (WGS) entry which is preliminary data.</text>
</comment>
<proteinExistence type="inferred from homology"/>
<dbReference type="InterPro" id="IPR000257">
    <property type="entry name" value="Uroporphyrinogen_deCOase"/>
</dbReference>
<dbReference type="HAMAP" id="MF_00218">
    <property type="entry name" value="URO_D"/>
    <property type="match status" value="1"/>
</dbReference>
<sequence>MTNTLKNDLILRAARGERVERVPVWLMRQAGRILPEYRAVRAKLSGFIELVSTPELAAEVTIQPVDHLDVDAAIIFSDILVIPEAMGLPYEMVEKRGPYFPETVSSEKDIQKLKVADVASDLGYVIEAIKLTKKELNGRVPLIGFAGAPFTLFCYMVEGSGSKTFSKARRMLYQAPELAHSLLQKITDSTIQYLKAQIAAGADLVQVFDSWAGILPPAHYEEFSMKYIAQICDAIDEVPITVFAKGAFFAREAMGKLDCRTIGLDWNMDIRESRQLIGPDKTLQGNLDPCALYAPDAEIVKATQSMLDQFGFQKHIANLGHGVYPDINPEKVKVFVNTVKEYSARCVEENR</sequence>
<feature type="domain" description="Uroporphyrinogen decarboxylase (URO-D)" evidence="12">
    <location>
        <begin position="143"/>
        <end position="159"/>
    </location>
</feature>
<evidence type="ECO:0000259" key="12">
    <source>
        <dbReference type="PROSITE" id="PS00907"/>
    </source>
</evidence>
<dbReference type="SUPFAM" id="SSF51726">
    <property type="entry name" value="UROD/MetE-like"/>
    <property type="match status" value="1"/>
</dbReference>
<dbReference type="NCBIfam" id="TIGR01464">
    <property type="entry name" value="hemE"/>
    <property type="match status" value="1"/>
</dbReference>
<feature type="domain" description="Uroporphyrinogen decarboxylase (URO-D)" evidence="11">
    <location>
        <begin position="23"/>
        <end position="32"/>
    </location>
</feature>
<comment type="subcellular location">
    <subcellularLocation>
        <location evidence="8">Cytoplasm</location>
    </subcellularLocation>
</comment>
<evidence type="ECO:0000256" key="10">
    <source>
        <dbReference type="RuleBase" id="RU004169"/>
    </source>
</evidence>
<evidence type="ECO:0000256" key="1">
    <source>
        <dbReference type="ARBA" id="ARBA00004804"/>
    </source>
</evidence>
<keyword evidence="14" id="KW-1185">Reference proteome</keyword>
<dbReference type="Pfam" id="PF01208">
    <property type="entry name" value="URO-D"/>
    <property type="match status" value="1"/>
</dbReference>
<comment type="caution">
    <text evidence="8">Lacks conserved residue(s) required for the propagation of feature annotation.</text>
</comment>
<feature type="binding site" evidence="8">
    <location>
        <position position="78"/>
    </location>
    <ligand>
        <name>substrate</name>
    </ligand>
</feature>
<keyword evidence="5 8" id="KW-0210">Decarboxylase</keyword>
<keyword evidence="7 8" id="KW-0627">Porphyrin biosynthesis</keyword>
<name>A0AAW9SAM3_9BACT</name>
<evidence type="ECO:0000313" key="13">
    <source>
        <dbReference type="EMBL" id="MEN7549523.1"/>
    </source>
</evidence>
<evidence type="ECO:0000259" key="11">
    <source>
        <dbReference type="PROSITE" id="PS00906"/>
    </source>
</evidence>
<keyword evidence="4 8" id="KW-0963">Cytoplasm</keyword>
<dbReference type="Gene3D" id="3.20.20.210">
    <property type="match status" value="1"/>
</dbReference>
<evidence type="ECO:0000256" key="2">
    <source>
        <dbReference type="ARBA" id="ARBA00009935"/>
    </source>
</evidence>
<dbReference type="GO" id="GO:0006782">
    <property type="term" value="P:protoporphyrinogen IX biosynthetic process"/>
    <property type="evidence" value="ECO:0007669"/>
    <property type="project" value="UniProtKB-UniRule"/>
</dbReference>
<feature type="binding site" evidence="8">
    <location>
        <begin position="28"/>
        <end position="32"/>
    </location>
    <ligand>
        <name>substrate</name>
    </ligand>
</feature>
<evidence type="ECO:0000256" key="6">
    <source>
        <dbReference type="ARBA" id="ARBA00023239"/>
    </source>
</evidence>
<feature type="site" description="Transition state stabilizer" evidence="8">
    <location>
        <position position="78"/>
    </location>
</feature>
<comment type="function">
    <text evidence="8">Catalyzes the decarboxylation of four acetate groups of uroporphyrinogen-III to yield coproporphyrinogen-III.</text>
</comment>
<dbReference type="Proteomes" id="UP001403385">
    <property type="component" value="Unassembled WGS sequence"/>
</dbReference>
<evidence type="ECO:0000256" key="5">
    <source>
        <dbReference type="ARBA" id="ARBA00022793"/>
    </source>
</evidence>
<evidence type="ECO:0000256" key="7">
    <source>
        <dbReference type="ARBA" id="ARBA00023244"/>
    </source>
</evidence>
<dbReference type="PANTHER" id="PTHR21091:SF169">
    <property type="entry name" value="UROPORPHYRINOGEN DECARBOXYLASE"/>
    <property type="match status" value="1"/>
</dbReference>
<reference evidence="13 14" key="1">
    <citation type="submission" date="2024-04" db="EMBL/GenBank/DDBJ databases">
        <title>Novel genus in family Flammeovirgaceae.</title>
        <authorList>
            <person name="Nguyen T.H."/>
            <person name="Vuong T.Q."/>
            <person name="Le H."/>
            <person name="Kim S.-G."/>
        </authorList>
    </citation>
    <scope>NUCLEOTIDE SEQUENCE [LARGE SCALE GENOMIC DNA]</scope>
    <source>
        <strain evidence="13 14">JCM 23209</strain>
    </source>
</reference>
<dbReference type="EC" id="4.1.1.37" evidence="3 8"/>
<dbReference type="GO" id="GO:0004853">
    <property type="term" value="F:uroporphyrinogen decarboxylase activity"/>
    <property type="evidence" value="ECO:0007669"/>
    <property type="project" value="UniProtKB-UniRule"/>
</dbReference>
<evidence type="ECO:0000256" key="9">
    <source>
        <dbReference type="RuleBase" id="RU000554"/>
    </source>
</evidence>
<evidence type="ECO:0000256" key="3">
    <source>
        <dbReference type="ARBA" id="ARBA00012288"/>
    </source>
</evidence>
<comment type="subunit">
    <text evidence="8">Homodimer.</text>
</comment>
<evidence type="ECO:0000256" key="4">
    <source>
        <dbReference type="ARBA" id="ARBA00022490"/>
    </source>
</evidence>
<comment type="pathway">
    <text evidence="1 8 9">Porphyrin-containing compound metabolism; protoporphyrin-IX biosynthesis; coproporphyrinogen-III from 5-aminolevulinate: step 4/4.</text>
</comment>
<dbReference type="InterPro" id="IPR006361">
    <property type="entry name" value="Uroporphyrinogen_deCO2ase_HemE"/>
</dbReference>
<dbReference type="EMBL" id="JBDKWZ010000009">
    <property type="protein sequence ID" value="MEN7549523.1"/>
    <property type="molecule type" value="Genomic_DNA"/>
</dbReference>
<gene>
    <name evidence="8 13" type="primary">hemE</name>
    <name evidence="13" type="ORF">AAG747_16490</name>
</gene>
<accession>A0AAW9SAM3</accession>
<dbReference type="CDD" id="cd00717">
    <property type="entry name" value="URO-D"/>
    <property type="match status" value="1"/>
</dbReference>
<organism evidence="13 14">
    <name type="scientific">Rapidithrix thailandica</name>
    <dbReference type="NCBI Taxonomy" id="413964"/>
    <lineage>
        <taxon>Bacteria</taxon>
        <taxon>Pseudomonadati</taxon>
        <taxon>Bacteroidota</taxon>
        <taxon>Cytophagia</taxon>
        <taxon>Cytophagales</taxon>
        <taxon>Flammeovirgaceae</taxon>
        <taxon>Rapidithrix</taxon>
    </lineage>
</organism>
<dbReference type="PROSITE" id="PS00907">
    <property type="entry name" value="UROD_2"/>
    <property type="match status" value="1"/>
</dbReference>
<evidence type="ECO:0000313" key="14">
    <source>
        <dbReference type="Proteomes" id="UP001403385"/>
    </source>
</evidence>
<comment type="similarity">
    <text evidence="2 8 10">Belongs to the uroporphyrinogen decarboxylase family.</text>
</comment>
<feature type="binding site" evidence="8">
    <location>
        <position position="321"/>
    </location>
    <ligand>
        <name>substrate</name>
    </ligand>
</feature>
<dbReference type="GO" id="GO:0005829">
    <property type="term" value="C:cytosol"/>
    <property type="evidence" value="ECO:0007669"/>
    <property type="project" value="TreeGrafter"/>
</dbReference>
<evidence type="ECO:0000256" key="8">
    <source>
        <dbReference type="HAMAP-Rule" id="MF_00218"/>
    </source>
</evidence>
<keyword evidence="6 8" id="KW-0456">Lyase</keyword>
<dbReference type="PROSITE" id="PS00906">
    <property type="entry name" value="UROD_1"/>
    <property type="match status" value="1"/>
</dbReference>
<feature type="binding site" evidence="8">
    <location>
        <position position="155"/>
    </location>
    <ligand>
        <name>substrate</name>
    </ligand>
</feature>
<dbReference type="PANTHER" id="PTHR21091">
    <property type="entry name" value="METHYLTETRAHYDROFOLATE:HOMOCYSTEINE METHYLTRANSFERASE RELATED"/>
    <property type="match status" value="1"/>
</dbReference>
<dbReference type="RefSeq" id="WP_346822302.1">
    <property type="nucleotide sequence ID" value="NZ_JBDKWZ010000009.1"/>
</dbReference>
<dbReference type="AlphaFoldDB" id="A0AAW9SAM3"/>
<feature type="binding site" evidence="8">
    <location>
        <position position="210"/>
    </location>
    <ligand>
        <name>substrate</name>
    </ligand>
</feature>